<evidence type="ECO:0000313" key="3">
    <source>
        <dbReference type="Proteomes" id="UP000286976"/>
    </source>
</evidence>
<protein>
    <recommendedName>
        <fullName evidence="4">Type II secretion system protein GspC N-terminal domain-containing protein</fullName>
    </recommendedName>
</protein>
<proteinExistence type="predicted"/>
<dbReference type="AlphaFoldDB" id="A0A432X9H4"/>
<keyword evidence="3" id="KW-1185">Reference proteome</keyword>
<dbReference type="PROSITE" id="PS51257">
    <property type="entry name" value="PROKAR_LIPOPROTEIN"/>
    <property type="match status" value="1"/>
</dbReference>
<evidence type="ECO:0000256" key="1">
    <source>
        <dbReference type="SAM" id="SignalP"/>
    </source>
</evidence>
<sequence>MTHTLRLAAALLAISGLSACSVTVQDTVALHPFHEQPIQDPRPQLHFATPAHVDASQYKIYVNTLYVGTVADFKENSRPLRLLSGSHQVSIMHNAEPVLTKGVVLQDGSLQVLQIPRSGILVLADSEH</sequence>
<name>A0A432X9H4_9GAMM</name>
<dbReference type="RefSeq" id="WP_126756471.1">
    <property type="nucleotide sequence ID" value="NZ_PIPQ01000001.1"/>
</dbReference>
<dbReference type="OrthoDB" id="6199067at2"/>
<evidence type="ECO:0008006" key="4">
    <source>
        <dbReference type="Google" id="ProtNLM"/>
    </source>
</evidence>
<accession>A0A432X9H4</accession>
<dbReference type="Proteomes" id="UP000286976">
    <property type="component" value="Unassembled WGS sequence"/>
</dbReference>
<feature type="chain" id="PRO_5019311215" description="Type II secretion system protein GspC N-terminal domain-containing protein" evidence="1">
    <location>
        <begin position="20"/>
        <end position="128"/>
    </location>
</feature>
<gene>
    <name evidence="2" type="ORF">CWE15_02550</name>
</gene>
<organism evidence="2 3">
    <name type="scientific">Aliidiomarina taiwanensis</name>
    <dbReference type="NCBI Taxonomy" id="946228"/>
    <lineage>
        <taxon>Bacteria</taxon>
        <taxon>Pseudomonadati</taxon>
        <taxon>Pseudomonadota</taxon>
        <taxon>Gammaproteobacteria</taxon>
        <taxon>Alteromonadales</taxon>
        <taxon>Idiomarinaceae</taxon>
        <taxon>Aliidiomarina</taxon>
    </lineage>
</organism>
<keyword evidence="1" id="KW-0732">Signal</keyword>
<evidence type="ECO:0000313" key="2">
    <source>
        <dbReference type="EMBL" id="RUO44073.1"/>
    </source>
</evidence>
<reference evidence="2 3" key="1">
    <citation type="journal article" date="2011" name="Front. Microbiol.">
        <title>Genomic signatures of strain selection and enhancement in Bacillus atrophaeus var. globigii, a historical biowarfare simulant.</title>
        <authorList>
            <person name="Gibbons H.S."/>
            <person name="Broomall S.M."/>
            <person name="McNew L.A."/>
            <person name="Daligault H."/>
            <person name="Chapman C."/>
            <person name="Bruce D."/>
            <person name="Karavis M."/>
            <person name="Krepps M."/>
            <person name="McGregor P.A."/>
            <person name="Hong C."/>
            <person name="Park K.H."/>
            <person name="Akmal A."/>
            <person name="Feldman A."/>
            <person name="Lin J.S."/>
            <person name="Chang W.E."/>
            <person name="Higgs B.W."/>
            <person name="Demirev P."/>
            <person name="Lindquist J."/>
            <person name="Liem A."/>
            <person name="Fochler E."/>
            <person name="Read T.D."/>
            <person name="Tapia R."/>
            <person name="Johnson S."/>
            <person name="Bishop-Lilly K.A."/>
            <person name="Detter C."/>
            <person name="Han C."/>
            <person name="Sozhamannan S."/>
            <person name="Rosenzweig C.N."/>
            <person name="Skowronski E.W."/>
        </authorList>
    </citation>
    <scope>NUCLEOTIDE SEQUENCE [LARGE SCALE GENOMIC DNA]</scope>
    <source>
        <strain evidence="2 3">AIT1</strain>
    </source>
</reference>
<dbReference type="EMBL" id="PIPQ01000001">
    <property type="protein sequence ID" value="RUO44073.1"/>
    <property type="molecule type" value="Genomic_DNA"/>
</dbReference>
<feature type="signal peptide" evidence="1">
    <location>
        <begin position="1"/>
        <end position="19"/>
    </location>
</feature>
<comment type="caution">
    <text evidence="2">The sequence shown here is derived from an EMBL/GenBank/DDBJ whole genome shotgun (WGS) entry which is preliminary data.</text>
</comment>